<reference evidence="2 3" key="1">
    <citation type="submission" date="2018-07" db="EMBL/GenBank/DDBJ databases">
        <title>Complete genome sequencing of Ornithinimicrobium sp. AMA3305.</title>
        <authorList>
            <person name="Bae J.-W."/>
        </authorList>
    </citation>
    <scope>NUCLEOTIDE SEQUENCE [LARGE SCALE GENOMIC DNA]</scope>
    <source>
        <strain evidence="2 3">AMA3305</strain>
    </source>
</reference>
<accession>A0A345NN04</accession>
<dbReference type="Pfam" id="PF01979">
    <property type="entry name" value="Amidohydro_1"/>
    <property type="match status" value="1"/>
</dbReference>
<keyword evidence="2" id="KW-0378">Hydrolase</keyword>
<dbReference type="PANTHER" id="PTHR43135:SF3">
    <property type="entry name" value="ALPHA-D-RIBOSE 1-METHYLPHOSPHONATE 5-TRIPHOSPHATE DIPHOSPHATASE"/>
    <property type="match status" value="1"/>
</dbReference>
<evidence type="ECO:0000313" key="2">
    <source>
        <dbReference type="EMBL" id="AXH96412.1"/>
    </source>
</evidence>
<dbReference type="RefSeq" id="WP_114928177.1">
    <property type="nucleotide sequence ID" value="NZ_CP031229.1"/>
</dbReference>
<dbReference type="InterPro" id="IPR032466">
    <property type="entry name" value="Metal_Hydrolase"/>
</dbReference>
<dbReference type="InterPro" id="IPR006680">
    <property type="entry name" value="Amidohydro-rel"/>
</dbReference>
<dbReference type="SUPFAM" id="SSF51338">
    <property type="entry name" value="Composite domain of metallo-dependent hydrolases"/>
    <property type="match status" value="1"/>
</dbReference>
<keyword evidence="3" id="KW-1185">Reference proteome</keyword>
<dbReference type="InterPro" id="IPR051781">
    <property type="entry name" value="Metallo-dep_Hydrolase"/>
</dbReference>
<dbReference type="AlphaFoldDB" id="A0A345NN04"/>
<name>A0A345NN04_9MICO</name>
<dbReference type="SUPFAM" id="SSF51556">
    <property type="entry name" value="Metallo-dependent hydrolases"/>
    <property type="match status" value="1"/>
</dbReference>
<dbReference type="CDD" id="cd01299">
    <property type="entry name" value="Met_dep_hydrolase_A"/>
    <property type="match status" value="1"/>
</dbReference>
<evidence type="ECO:0000259" key="1">
    <source>
        <dbReference type="Pfam" id="PF01979"/>
    </source>
</evidence>
<dbReference type="Gene3D" id="2.30.40.10">
    <property type="entry name" value="Urease, subunit C, domain 1"/>
    <property type="match status" value="1"/>
</dbReference>
<dbReference type="OrthoDB" id="3189065at2"/>
<feature type="domain" description="Amidohydrolase-related" evidence="1">
    <location>
        <begin position="54"/>
        <end position="381"/>
    </location>
</feature>
<dbReference type="PANTHER" id="PTHR43135">
    <property type="entry name" value="ALPHA-D-RIBOSE 1-METHYLPHOSPHONATE 5-TRIPHOSPHATE DIPHOSPHATASE"/>
    <property type="match status" value="1"/>
</dbReference>
<protein>
    <submittedName>
        <fullName evidence="2">Amidohydrolase family protein</fullName>
    </submittedName>
</protein>
<dbReference type="EMBL" id="CP031229">
    <property type="protein sequence ID" value="AXH96412.1"/>
    <property type="molecule type" value="Genomic_DNA"/>
</dbReference>
<sequence>MALVVRDAAVWDGDSSEVTPADVVCDGGRVVAVEAVRSVRPDTDDDVVEADGAVVVPGLVDGHVHLVWSAGPDPAGVVEADGEQLTVLRAAENARAHLQAGVTTVADLGSNWDVAIAVARAVELGHVVGPRVLAAGRTVAMTGGHDPFWVNACDGVDAVVRGVREQVFLGAGLIKTAATGGVYGRAEGEEVGASELTAEELAALAREAHRRGVKVAAHALGTEGIRDSVEAGIDVIEHGVFLTEEIAAAMAGRGTALCPTLAVYRSLAAGGGPDYATAKAVEVVRAHDNAVHLAMEAGVPIVAGTDAGSPGMPHPSLEDELAALHACGLPPLDVLKAATSRAADALGADVGRIRPGAPADLLVLDGDPFTDPVLAARPRTVVARQRLVRGG</sequence>
<proteinExistence type="predicted"/>
<dbReference type="Gene3D" id="3.20.20.140">
    <property type="entry name" value="Metal-dependent hydrolases"/>
    <property type="match status" value="1"/>
</dbReference>
<dbReference type="InterPro" id="IPR011059">
    <property type="entry name" value="Metal-dep_hydrolase_composite"/>
</dbReference>
<dbReference type="InterPro" id="IPR057744">
    <property type="entry name" value="OTAase-like"/>
</dbReference>
<dbReference type="Proteomes" id="UP000253790">
    <property type="component" value="Chromosome"/>
</dbReference>
<dbReference type="GO" id="GO:0016810">
    <property type="term" value="F:hydrolase activity, acting on carbon-nitrogen (but not peptide) bonds"/>
    <property type="evidence" value="ECO:0007669"/>
    <property type="project" value="InterPro"/>
</dbReference>
<organism evidence="2 3">
    <name type="scientific">Ornithinimicrobium avium</name>
    <dbReference type="NCBI Taxonomy" id="2283195"/>
    <lineage>
        <taxon>Bacteria</taxon>
        <taxon>Bacillati</taxon>
        <taxon>Actinomycetota</taxon>
        <taxon>Actinomycetes</taxon>
        <taxon>Micrococcales</taxon>
        <taxon>Ornithinimicrobiaceae</taxon>
        <taxon>Ornithinimicrobium</taxon>
    </lineage>
</organism>
<gene>
    <name evidence="2" type="ORF">DV701_10045</name>
</gene>
<evidence type="ECO:0000313" key="3">
    <source>
        <dbReference type="Proteomes" id="UP000253790"/>
    </source>
</evidence>
<dbReference type="KEGG" id="orn:DV701_10045"/>